<protein>
    <submittedName>
        <fullName evidence="3">Porin family protein</fullName>
    </submittedName>
</protein>
<keyword evidence="1" id="KW-0732">Signal</keyword>
<dbReference type="Pfam" id="PF13505">
    <property type="entry name" value="OMP_b-brl"/>
    <property type="match status" value="1"/>
</dbReference>
<accession>A0ABY4KJL7</accession>
<gene>
    <name evidence="3" type="ORF">M0M57_06920</name>
</gene>
<proteinExistence type="predicted"/>
<dbReference type="SUPFAM" id="SSF56925">
    <property type="entry name" value="OMPA-like"/>
    <property type="match status" value="1"/>
</dbReference>
<evidence type="ECO:0000259" key="2">
    <source>
        <dbReference type="Pfam" id="PF13505"/>
    </source>
</evidence>
<evidence type="ECO:0000313" key="3">
    <source>
        <dbReference type="EMBL" id="UPQ80565.1"/>
    </source>
</evidence>
<name>A0ABY4KJL7_9FLAO</name>
<evidence type="ECO:0000313" key="4">
    <source>
        <dbReference type="Proteomes" id="UP000830583"/>
    </source>
</evidence>
<keyword evidence="4" id="KW-1185">Reference proteome</keyword>
<dbReference type="InterPro" id="IPR011250">
    <property type="entry name" value="OMP/PagP_B-barrel"/>
</dbReference>
<dbReference type="Proteomes" id="UP000830583">
    <property type="component" value="Chromosome"/>
</dbReference>
<dbReference type="EMBL" id="CP096205">
    <property type="protein sequence ID" value="UPQ80565.1"/>
    <property type="molecule type" value="Genomic_DNA"/>
</dbReference>
<dbReference type="InterPro" id="IPR027385">
    <property type="entry name" value="Beta-barrel_OMP"/>
</dbReference>
<organism evidence="3 4">
    <name type="scientific">Flavobacterium azooxidireducens</name>
    <dbReference type="NCBI Taxonomy" id="1871076"/>
    <lineage>
        <taxon>Bacteria</taxon>
        <taxon>Pseudomonadati</taxon>
        <taxon>Bacteroidota</taxon>
        <taxon>Flavobacteriia</taxon>
        <taxon>Flavobacteriales</taxon>
        <taxon>Flavobacteriaceae</taxon>
        <taxon>Flavobacterium</taxon>
    </lineage>
</organism>
<dbReference type="RefSeq" id="WP_248436456.1">
    <property type="nucleotide sequence ID" value="NZ_CP096205.1"/>
</dbReference>
<reference evidence="3" key="1">
    <citation type="submission" date="2022-04" db="EMBL/GenBank/DDBJ databases">
        <title>Consumption of N2O by Flavobacterium azooxidireducens sp. nov. isolated from Decomposing Leaf Litter of Phragmites australis (Cav.).</title>
        <authorList>
            <person name="Behrendt U."/>
            <person name="Spanner T."/>
            <person name="Augustin J."/>
            <person name="Horn M.A."/>
            <person name="Kolb S."/>
            <person name="Ulrich A."/>
        </authorList>
    </citation>
    <scope>NUCLEOTIDE SEQUENCE</scope>
    <source>
        <strain evidence="3">IGB 4-14</strain>
    </source>
</reference>
<sequence>MKKTLQLLIILFLTNSYSQVVFEKGYFINNQNEKIECWIKNQDWINQPKQVEYKLSEDGKTEVTDFNQINSFQVYNTPHYYKKQVVNIDREKTSEGFNPKLEPVILKVLVEGKASLYEDVSTGLFFYKNENEEIKQLIFKRYENKDGKIIEDFVYRTELYNNVKCRDNSAEKLRKLKYKQKMFIDYFSDYNQCINGEYVDFLENKTKSKYVFRALAGGSINTGLKSDVSFSSTTGKRTLEHTNSDLSVNFLVGGEFEILLPYRKNKWALIFSLTYQGYKDQSTKRYNNVIGRTVTTEIPSAQTPVTTYFGYDIEFKSEYKYSFVELPVGVRYYFDLNNNSKLFVNASYGIILPLNRTENLSFEFTSSSAPSLTIDEPKSKFSSLAKIGGGYSFNEKYSVGLDYYIFRNISNVNTGTISVVASYKLFKKKLW</sequence>
<feature type="domain" description="Outer membrane protein beta-barrel" evidence="2">
    <location>
        <begin position="228"/>
        <end position="424"/>
    </location>
</feature>
<evidence type="ECO:0000256" key="1">
    <source>
        <dbReference type="ARBA" id="ARBA00022729"/>
    </source>
</evidence>